<dbReference type="InterPro" id="IPR024478">
    <property type="entry name" value="HlyB_4HB_MCP"/>
</dbReference>
<gene>
    <name evidence="5" type="ORF">EXZ61_21750</name>
</gene>
<dbReference type="SUPFAM" id="SSF141868">
    <property type="entry name" value="EAL domain-like"/>
    <property type="match status" value="1"/>
</dbReference>
<evidence type="ECO:0000313" key="5">
    <source>
        <dbReference type="EMBL" id="QDL56567.1"/>
    </source>
</evidence>
<feature type="domain" description="HAMP" evidence="3">
    <location>
        <begin position="225"/>
        <end position="277"/>
    </location>
</feature>
<dbReference type="Gene3D" id="3.20.20.450">
    <property type="entry name" value="EAL domain"/>
    <property type="match status" value="1"/>
</dbReference>
<dbReference type="PROSITE" id="PS50883">
    <property type="entry name" value="EAL"/>
    <property type="match status" value="1"/>
</dbReference>
<dbReference type="Gene3D" id="6.10.340.10">
    <property type="match status" value="1"/>
</dbReference>
<dbReference type="InterPro" id="IPR043128">
    <property type="entry name" value="Rev_trsase/Diguanyl_cyclase"/>
</dbReference>
<dbReference type="InterPro" id="IPR035919">
    <property type="entry name" value="EAL_sf"/>
</dbReference>
<evidence type="ECO:0000259" key="3">
    <source>
        <dbReference type="PROSITE" id="PS50885"/>
    </source>
</evidence>
<feature type="domain" description="EAL" evidence="2">
    <location>
        <begin position="458"/>
        <end position="711"/>
    </location>
</feature>
<dbReference type="PROSITE" id="PS50887">
    <property type="entry name" value="GGDEF"/>
    <property type="match status" value="1"/>
</dbReference>
<dbReference type="PANTHER" id="PTHR33121:SF71">
    <property type="entry name" value="OXYGEN SENSOR PROTEIN DOSP"/>
    <property type="match status" value="1"/>
</dbReference>
<dbReference type="InterPro" id="IPR000160">
    <property type="entry name" value="GGDEF_dom"/>
</dbReference>
<keyword evidence="1" id="KW-0812">Transmembrane</keyword>
<dbReference type="GO" id="GO:0071111">
    <property type="term" value="F:cyclic-guanylate-specific phosphodiesterase activity"/>
    <property type="evidence" value="ECO:0007669"/>
    <property type="project" value="InterPro"/>
</dbReference>
<evidence type="ECO:0000259" key="2">
    <source>
        <dbReference type="PROSITE" id="PS50883"/>
    </source>
</evidence>
<dbReference type="InterPro" id="IPR050706">
    <property type="entry name" value="Cyclic-di-GMP_PDE-like"/>
</dbReference>
<dbReference type="PROSITE" id="PS50885">
    <property type="entry name" value="HAMP"/>
    <property type="match status" value="1"/>
</dbReference>
<dbReference type="CDD" id="cd06225">
    <property type="entry name" value="HAMP"/>
    <property type="match status" value="1"/>
</dbReference>
<dbReference type="CDD" id="cd01948">
    <property type="entry name" value="EAL"/>
    <property type="match status" value="1"/>
</dbReference>
<dbReference type="GO" id="GO:0007165">
    <property type="term" value="P:signal transduction"/>
    <property type="evidence" value="ECO:0007669"/>
    <property type="project" value="InterPro"/>
</dbReference>
<reference evidence="6" key="1">
    <citation type="submission" date="2019-02" db="EMBL/GenBank/DDBJ databases">
        <title>Complete genome sequence of Rhodoferax sp. Gr-4.</title>
        <authorList>
            <person name="Jin L."/>
        </authorList>
    </citation>
    <scope>NUCLEOTIDE SEQUENCE [LARGE SCALE GENOMIC DNA]</scope>
    <source>
        <strain evidence="6">Gr-4</strain>
    </source>
</reference>
<keyword evidence="1" id="KW-1133">Transmembrane helix</keyword>
<dbReference type="EMBL" id="CP036282">
    <property type="protein sequence ID" value="QDL56567.1"/>
    <property type="molecule type" value="Genomic_DNA"/>
</dbReference>
<dbReference type="InterPro" id="IPR001633">
    <property type="entry name" value="EAL_dom"/>
</dbReference>
<dbReference type="Pfam" id="PF00563">
    <property type="entry name" value="EAL"/>
    <property type="match status" value="1"/>
</dbReference>
<dbReference type="Pfam" id="PF00672">
    <property type="entry name" value="HAMP"/>
    <property type="match status" value="1"/>
</dbReference>
<accession>A0A515EV70</accession>
<dbReference type="Pfam" id="PF00990">
    <property type="entry name" value="GGDEF"/>
    <property type="match status" value="1"/>
</dbReference>
<dbReference type="CDD" id="cd01949">
    <property type="entry name" value="GGDEF"/>
    <property type="match status" value="1"/>
</dbReference>
<dbReference type="SMART" id="SM00304">
    <property type="entry name" value="HAMP"/>
    <property type="match status" value="1"/>
</dbReference>
<dbReference type="SUPFAM" id="SSF158472">
    <property type="entry name" value="HAMP domain-like"/>
    <property type="match status" value="1"/>
</dbReference>
<dbReference type="InterPro" id="IPR003660">
    <property type="entry name" value="HAMP_dom"/>
</dbReference>
<feature type="transmembrane region" description="Helical" evidence="1">
    <location>
        <begin position="22"/>
        <end position="41"/>
    </location>
</feature>
<name>A0A515EV70_9BURK</name>
<dbReference type="SUPFAM" id="SSF55073">
    <property type="entry name" value="Nucleotide cyclase"/>
    <property type="match status" value="1"/>
</dbReference>
<dbReference type="FunFam" id="3.20.20.450:FF:000001">
    <property type="entry name" value="Cyclic di-GMP phosphodiesterase yahA"/>
    <property type="match status" value="1"/>
</dbReference>
<dbReference type="Pfam" id="PF12729">
    <property type="entry name" value="4HB_MCP_1"/>
    <property type="match status" value="1"/>
</dbReference>
<feature type="transmembrane region" description="Helical" evidence="1">
    <location>
        <begin position="201"/>
        <end position="221"/>
    </location>
</feature>
<evidence type="ECO:0000313" key="6">
    <source>
        <dbReference type="Proteomes" id="UP000317365"/>
    </source>
</evidence>
<dbReference type="Proteomes" id="UP000317365">
    <property type="component" value="Chromosome"/>
</dbReference>
<dbReference type="KEGG" id="rhg:EXZ61_21750"/>
<dbReference type="RefSeq" id="WP_142814002.1">
    <property type="nucleotide sequence ID" value="NZ_CP036282.1"/>
</dbReference>
<dbReference type="SMART" id="SM00267">
    <property type="entry name" value="GGDEF"/>
    <property type="match status" value="1"/>
</dbReference>
<proteinExistence type="predicted"/>
<dbReference type="PANTHER" id="PTHR33121">
    <property type="entry name" value="CYCLIC DI-GMP PHOSPHODIESTERASE PDEF"/>
    <property type="match status" value="1"/>
</dbReference>
<dbReference type="SMART" id="SM00052">
    <property type="entry name" value="EAL"/>
    <property type="match status" value="1"/>
</dbReference>
<dbReference type="GO" id="GO:0016020">
    <property type="term" value="C:membrane"/>
    <property type="evidence" value="ECO:0007669"/>
    <property type="project" value="InterPro"/>
</dbReference>
<dbReference type="Gene3D" id="3.30.70.270">
    <property type="match status" value="1"/>
</dbReference>
<dbReference type="InterPro" id="IPR029787">
    <property type="entry name" value="Nucleotide_cyclase"/>
</dbReference>
<evidence type="ECO:0000259" key="4">
    <source>
        <dbReference type="PROSITE" id="PS50887"/>
    </source>
</evidence>
<keyword evidence="6" id="KW-1185">Reference proteome</keyword>
<evidence type="ECO:0000256" key="1">
    <source>
        <dbReference type="SAM" id="Phobius"/>
    </source>
</evidence>
<keyword evidence="1" id="KW-0472">Membrane</keyword>
<feature type="domain" description="GGDEF" evidence="4">
    <location>
        <begin position="307"/>
        <end position="449"/>
    </location>
</feature>
<reference evidence="6" key="2">
    <citation type="journal article" date="2020" name="Int. J. Syst. Evol. Microbiol.">
        <title>Genomic insights into a novel species Rhodoferax aquaticus sp. nov., isolated from freshwater.</title>
        <authorList>
            <person name="Li T."/>
            <person name="Zhuo Y."/>
            <person name="Jin C.Z."/>
            <person name="Wu X."/>
            <person name="Ko S.R."/>
            <person name="Jin F.J."/>
            <person name="Ahn C.Y."/>
            <person name="Oh H.M."/>
            <person name="Lee H.G."/>
            <person name="Jin L."/>
        </authorList>
    </citation>
    <scope>NUCLEOTIDE SEQUENCE [LARGE SCALE GENOMIC DNA]</scope>
    <source>
        <strain evidence="6">Gr-4</strain>
    </source>
</reference>
<protein>
    <submittedName>
        <fullName evidence="5">EAL domain-containing protein</fullName>
    </submittedName>
</protein>
<sequence length="717" mass="77784">MQPQAAEPANLPVVPFWRPRRIGWRLGVGFGALIVLMLLALGQASLQINRITQINERFATGDMQRLLRVQALSLQTEGVGSALVRLMNAPREHRVEEYADVDQRNRAIDGIISTLSTEVLAPEQQETLKRLVACRAIYGDAFIDVVDQIEADDLKAAARELNDKVNPSLKAMLTESQALLRYERENIEAELEDSQHQFAQMAMWVGGISVMAVVLALWLGVRTTRSVVGPLEALEDAAQRIAQGDYASRVASSRVEEVDRVGEALNTMTEAVAQREQQIAELAYKDTLTGLPNRTALSREAAQAPTPYRCVAMVDLARLKAINATLGYATGDTLIKELALRAGTVMQQAAASGLITGVPIAARLSGGTFAAAFNVAGRAQAQALHEAMELAMRQPVLCSGHSVDLNVVYGLADSGTDGEALPLDTLLRNAEVALHAAKRGATGFAWYSEAQEAARLGHLSLVSDLRTAVAGSQLQMWLQPKFALPGGQAVGAEALVRWQHPQRGFVSPAEFIPFAEQTGYISMVTQWMLQEALRTLAQWARTQPALSISVNISTRDLLDPQFCERLQNLLAQHQVDPSCLRLEIVESGLMEDPQTSVDVLHCLRGMGLELSIDDFGTGYSSMAYLQKLPVSELKIDRSFVDGLDHQSGSQRLVKTMIELGHGMGLMVTAEGVETEAEKATLIALGCDVMQGYLGSRPLHGAALQAWFDGLPEPVVAA</sequence>
<dbReference type="AlphaFoldDB" id="A0A515EV70"/>
<organism evidence="5 6">
    <name type="scientific">Rhodoferax aquaticus</name>
    <dbReference type="NCBI Taxonomy" id="2527691"/>
    <lineage>
        <taxon>Bacteria</taxon>
        <taxon>Pseudomonadati</taxon>
        <taxon>Pseudomonadota</taxon>
        <taxon>Betaproteobacteria</taxon>
        <taxon>Burkholderiales</taxon>
        <taxon>Comamonadaceae</taxon>
        <taxon>Rhodoferax</taxon>
    </lineage>
</organism>